<dbReference type="AlphaFoldDB" id="A0A392VJZ7"/>
<name>A0A392VJZ7_9FABA</name>
<feature type="non-terminal residue" evidence="1">
    <location>
        <position position="40"/>
    </location>
</feature>
<dbReference type="EMBL" id="LXQA011157929">
    <property type="protein sequence ID" value="MCI87115.1"/>
    <property type="molecule type" value="Genomic_DNA"/>
</dbReference>
<accession>A0A392VJZ7</accession>
<keyword evidence="2" id="KW-1185">Reference proteome</keyword>
<reference evidence="1 2" key="1">
    <citation type="journal article" date="2018" name="Front. Plant Sci.">
        <title>Red Clover (Trifolium pratense) and Zigzag Clover (T. medium) - A Picture of Genomic Similarities and Differences.</title>
        <authorList>
            <person name="Dluhosova J."/>
            <person name="Istvanek J."/>
            <person name="Nedelnik J."/>
            <person name="Repkova J."/>
        </authorList>
    </citation>
    <scope>NUCLEOTIDE SEQUENCE [LARGE SCALE GENOMIC DNA]</scope>
    <source>
        <strain evidence="2">cv. 10/8</strain>
        <tissue evidence="1">Leaf</tissue>
    </source>
</reference>
<organism evidence="1 2">
    <name type="scientific">Trifolium medium</name>
    <dbReference type="NCBI Taxonomy" id="97028"/>
    <lineage>
        <taxon>Eukaryota</taxon>
        <taxon>Viridiplantae</taxon>
        <taxon>Streptophyta</taxon>
        <taxon>Embryophyta</taxon>
        <taxon>Tracheophyta</taxon>
        <taxon>Spermatophyta</taxon>
        <taxon>Magnoliopsida</taxon>
        <taxon>eudicotyledons</taxon>
        <taxon>Gunneridae</taxon>
        <taxon>Pentapetalae</taxon>
        <taxon>rosids</taxon>
        <taxon>fabids</taxon>
        <taxon>Fabales</taxon>
        <taxon>Fabaceae</taxon>
        <taxon>Papilionoideae</taxon>
        <taxon>50 kb inversion clade</taxon>
        <taxon>NPAAA clade</taxon>
        <taxon>Hologalegina</taxon>
        <taxon>IRL clade</taxon>
        <taxon>Trifolieae</taxon>
        <taxon>Trifolium</taxon>
    </lineage>
</organism>
<evidence type="ECO:0000313" key="2">
    <source>
        <dbReference type="Proteomes" id="UP000265520"/>
    </source>
</evidence>
<sequence>MPAFTGSSLARCGSRKGTQIPCISTRSLLVGGGGMLFLPF</sequence>
<proteinExistence type="predicted"/>
<comment type="caution">
    <text evidence="1">The sequence shown here is derived from an EMBL/GenBank/DDBJ whole genome shotgun (WGS) entry which is preliminary data.</text>
</comment>
<dbReference type="Proteomes" id="UP000265520">
    <property type="component" value="Unassembled WGS sequence"/>
</dbReference>
<protein>
    <submittedName>
        <fullName evidence="1">Uncharacterized protein</fullName>
    </submittedName>
</protein>
<evidence type="ECO:0000313" key="1">
    <source>
        <dbReference type="EMBL" id="MCI87115.1"/>
    </source>
</evidence>